<reference evidence="3 4" key="1">
    <citation type="journal article" date="2018" name="Int. J. Syst. Evol. Microbiol.">
        <title>Micromonospora globbae sp. nov., an endophytic actinomycete isolated from roots of Globba winitii C. H. Wright.</title>
        <authorList>
            <person name="Kuncharoen N."/>
            <person name="Pittayakhajonwut P."/>
            <person name="Tanasupawat S."/>
        </authorList>
    </citation>
    <scope>NUCLEOTIDE SEQUENCE [LARGE SCALE GENOMIC DNA]</scope>
    <source>
        <strain evidence="3 4">WPS1-2</strain>
    </source>
</reference>
<feature type="compositionally biased region" description="Basic and acidic residues" evidence="1">
    <location>
        <begin position="181"/>
        <end position="209"/>
    </location>
</feature>
<dbReference type="Proteomes" id="UP000285744">
    <property type="component" value="Unassembled WGS sequence"/>
</dbReference>
<name>A0A420F382_9ACTN</name>
<dbReference type="RefSeq" id="WP_120328096.1">
    <property type="nucleotide sequence ID" value="NZ_RAQQ01000006.1"/>
</dbReference>
<feature type="region of interest" description="Disordered" evidence="1">
    <location>
        <begin position="173"/>
        <end position="231"/>
    </location>
</feature>
<protein>
    <submittedName>
        <fullName evidence="3">Uncharacterized protein</fullName>
    </submittedName>
</protein>
<feature type="region of interest" description="Disordered" evidence="1">
    <location>
        <begin position="126"/>
        <end position="149"/>
    </location>
</feature>
<feature type="chain" id="PRO_5019555563" evidence="2">
    <location>
        <begin position="26"/>
        <end position="400"/>
    </location>
</feature>
<sequence>MVRLAGAIGLGTVLVVAGLAGPAMGATDDPLGDGADREPEVLLVAPGDVGLESPLGCVLQKTAQGVEVGSGIAGCGLVDFDSPVMPGMHVLFPLGSGGSDDTYHGTVNCGSSVDPRIAGQSGQWVFGRPDSSDPYQAPGRQSGGWYNDGSYQELADEADRQWQEYVEAVREAARGDTFGEDPEKDRQLRERMKKEQEEANEAIRKRDAWRPAVADSGTGDDDDDGAAARPGGEDACAEVAMLVAQCNATNWQATACQEALARMSGCDPSIAMPGPDQNEACEEEEKPDIETVIQTQTLICSMRIKPEPGQDPCVGLTVDTRQFRGYRPTAEGGPPCGSEVALTTPDQCQPTLTVVSVTQRWRDYVAEVLKRAGDRGGFVIVMPEPYTGGPNEPRTCAPKC</sequence>
<dbReference type="AlphaFoldDB" id="A0A420F382"/>
<gene>
    <name evidence="3" type="ORF">D7I43_09635</name>
</gene>
<feature type="signal peptide" evidence="2">
    <location>
        <begin position="1"/>
        <end position="25"/>
    </location>
</feature>
<organism evidence="3 4">
    <name type="scientific">Micromonospora globbae</name>
    <dbReference type="NCBI Taxonomy" id="1894969"/>
    <lineage>
        <taxon>Bacteria</taxon>
        <taxon>Bacillati</taxon>
        <taxon>Actinomycetota</taxon>
        <taxon>Actinomycetes</taxon>
        <taxon>Micromonosporales</taxon>
        <taxon>Micromonosporaceae</taxon>
        <taxon>Micromonospora</taxon>
    </lineage>
</organism>
<dbReference type="EMBL" id="RAQQ01000006">
    <property type="protein sequence ID" value="RKF27327.1"/>
    <property type="molecule type" value="Genomic_DNA"/>
</dbReference>
<accession>A0A420F382</accession>
<proteinExistence type="predicted"/>
<evidence type="ECO:0000313" key="3">
    <source>
        <dbReference type="EMBL" id="RKF27327.1"/>
    </source>
</evidence>
<evidence type="ECO:0000256" key="2">
    <source>
        <dbReference type="SAM" id="SignalP"/>
    </source>
</evidence>
<evidence type="ECO:0000256" key="1">
    <source>
        <dbReference type="SAM" id="MobiDB-lite"/>
    </source>
</evidence>
<comment type="caution">
    <text evidence="3">The sequence shown here is derived from an EMBL/GenBank/DDBJ whole genome shotgun (WGS) entry which is preliminary data.</text>
</comment>
<evidence type="ECO:0000313" key="4">
    <source>
        <dbReference type="Proteomes" id="UP000285744"/>
    </source>
</evidence>
<keyword evidence="2" id="KW-0732">Signal</keyword>